<feature type="transmembrane region" description="Helical" evidence="6">
    <location>
        <begin position="12"/>
        <end position="34"/>
    </location>
</feature>
<organism evidence="7 8">
    <name type="scientific">Eumeta variegata</name>
    <name type="common">Bagworm moth</name>
    <name type="synonym">Eumeta japonica</name>
    <dbReference type="NCBI Taxonomy" id="151549"/>
    <lineage>
        <taxon>Eukaryota</taxon>
        <taxon>Metazoa</taxon>
        <taxon>Ecdysozoa</taxon>
        <taxon>Arthropoda</taxon>
        <taxon>Hexapoda</taxon>
        <taxon>Insecta</taxon>
        <taxon>Pterygota</taxon>
        <taxon>Neoptera</taxon>
        <taxon>Endopterygota</taxon>
        <taxon>Lepidoptera</taxon>
        <taxon>Glossata</taxon>
        <taxon>Ditrysia</taxon>
        <taxon>Tineoidea</taxon>
        <taxon>Psychidae</taxon>
        <taxon>Oiketicinae</taxon>
        <taxon>Eumeta</taxon>
    </lineage>
</organism>
<feature type="transmembrane region" description="Helical" evidence="6">
    <location>
        <begin position="327"/>
        <end position="349"/>
    </location>
</feature>
<evidence type="ECO:0000256" key="3">
    <source>
        <dbReference type="ARBA" id="ARBA00022989"/>
    </source>
</evidence>
<keyword evidence="3 6" id="KW-1133">Transmembrane helix</keyword>
<evidence type="ECO:0000256" key="5">
    <source>
        <dbReference type="ARBA" id="ARBA00023180"/>
    </source>
</evidence>
<protein>
    <submittedName>
        <fullName evidence="7">Protein dispatched</fullName>
    </submittedName>
</protein>
<dbReference type="GO" id="GO:0016020">
    <property type="term" value="C:membrane"/>
    <property type="evidence" value="ECO:0007669"/>
    <property type="project" value="UniProtKB-SubCell"/>
</dbReference>
<dbReference type="STRING" id="151549.A0A4C1WFH0"/>
<feature type="transmembrane region" description="Helical" evidence="6">
    <location>
        <begin position="721"/>
        <end position="744"/>
    </location>
</feature>
<gene>
    <name evidence="7" type="primary">disp</name>
    <name evidence="7" type="ORF">EVAR_96905_1</name>
</gene>
<feature type="transmembrane region" description="Helical" evidence="6">
    <location>
        <begin position="690"/>
        <end position="709"/>
    </location>
</feature>
<evidence type="ECO:0000313" key="7">
    <source>
        <dbReference type="EMBL" id="GBP48924.1"/>
    </source>
</evidence>
<comment type="caution">
    <text evidence="7">The sequence shown here is derived from an EMBL/GenBank/DDBJ whole genome shotgun (WGS) entry which is preliminary data.</text>
</comment>
<evidence type="ECO:0000256" key="2">
    <source>
        <dbReference type="ARBA" id="ARBA00022692"/>
    </source>
</evidence>
<sequence length="833" mass="92092">MWSFYARLIVRHSYLVLFIVTVVCSVLTVIPLAWRDLPTFTDPVIGFETRGTTLAHRFIAWENLIDETRPSRSLAANPADIQNQIRHNQTYQNKTNRAKLRSGYIHKKNKRRKKKQTIRFNVTTENLLLNQVINASQIHTHWGYGRNVTFEDENSVFLKDHIRKQWLSIREMQQQSHKPFHENYAYGGCGPPVTGYAHLVVTTRDNSSVLNFKNVIEICDLQSQLIEIGEFTYHKLCQRPSNSEEICCPLWSLPNYIALISVIVVVIGIGADDAFLYIKVWKTVAGQIIGGGNSGGSGVLSDIKNIASAGETILIQIVEESLKHSMLTMFITTLTTAVAFLASCVRLHLPDSKHFQLFQSSHPFELYDSVYREQYLFERFGREGGDTIRMPLRWVWGVKAIDNGNHMNPISTGHLLLDKTFSLSDPNSQLWLLGFCARLKAQPFYQPTLGPLLPNCFIETFKKFMSRRCIDKIDKIDRRPCCEVSRFPYTRSVFEQCVVQAAQSLYSTSTLGAPGVAGPKFLRSSLYPPRLVALVVEFESTITYSLSYMEMDHFYETVENWTRNELRGAPAGMRGGWFVSELQFYDVQRTLAGGTVTALALSAGLGFLVLVPATLSPVVSVCALLSIIFSCMATVATLAWAGWHLNILESVAVSTSAGLAVDFSLHYALSYTSASGSGSIRARTALSASAGPTAAAALTTAAAGVFLLSSNLLPYSQIGTFLALITSVSWVYGTFFLCSVLYCIQTGTAGSQRSGGAGCGATVGVVERNPASRVSSVCSALPQLESHELEQLADSGRTNITQDRSPSTRSASTLLLHDESLATHRLSVTENEP</sequence>
<dbReference type="PANTHER" id="PTHR45951">
    <property type="entry name" value="PROTEIN DISPATCHED-RELATED"/>
    <property type="match status" value="1"/>
</dbReference>
<dbReference type="Gene3D" id="1.20.1640.10">
    <property type="entry name" value="Multidrug efflux transporter AcrB transmembrane domain"/>
    <property type="match status" value="1"/>
</dbReference>
<reference evidence="7 8" key="1">
    <citation type="journal article" date="2019" name="Commun. Biol.">
        <title>The bagworm genome reveals a unique fibroin gene that provides high tensile strength.</title>
        <authorList>
            <person name="Kono N."/>
            <person name="Nakamura H."/>
            <person name="Ohtoshi R."/>
            <person name="Tomita M."/>
            <person name="Numata K."/>
            <person name="Arakawa K."/>
        </authorList>
    </citation>
    <scope>NUCLEOTIDE SEQUENCE [LARGE SCALE GENOMIC DNA]</scope>
</reference>
<keyword evidence="2 6" id="KW-0812">Transmembrane</keyword>
<evidence type="ECO:0000256" key="6">
    <source>
        <dbReference type="SAM" id="Phobius"/>
    </source>
</evidence>
<dbReference type="SUPFAM" id="SSF82866">
    <property type="entry name" value="Multidrug efflux transporter AcrB transmembrane domain"/>
    <property type="match status" value="1"/>
</dbReference>
<dbReference type="OrthoDB" id="193905at2759"/>
<dbReference type="InterPro" id="IPR052081">
    <property type="entry name" value="Dispatched_Hh_regulator"/>
</dbReference>
<dbReference type="AlphaFoldDB" id="A0A4C1WFH0"/>
<keyword evidence="8" id="KW-1185">Reference proteome</keyword>
<dbReference type="PANTHER" id="PTHR45951:SF3">
    <property type="entry name" value="PROTEIN DISPATCHED"/>
    <property type="match status" value="1"/>
</dbReference>
<feature type="transmembrane region" description="Helical" evidence="6">
    <location>
        <begin position="591"/>
        <end position="611"/>
    </location>
</feature>
<feature type="transmembrane region" description="Helical" evidence="6">
    <location>
        <begin position="647"/>
        <end position="669"/>
    </location>
</feature>
<evidence type="ECO:0000313" key="8">
    <source>
        <dbReference type="Proteomes" id="UP000299102"/>
    </source>
</evidence>
<dbReference type="GO" id="GO:0022857">
    <property type="term" value="F:transmembrane transporter activity"/>
    <property type="evidence" value="ECO:0007669"/>
    <property type="project" value="TreeGrafter"/>
</dbReference>
<evidence type="ECO:0000256" key="4">
    <source>
        <dbReference type="ARBA" id="ARBA00023136"/>
    </source>
</evidence>
<dbReference type="Proteomes" id="UP000299102">
    <property type="component" value="Unassembled WGS sequence"/>
</dbReference>
<evidence type="ECO:0000256" key="1">
    <source>
        <dbReference type="ARBA" id="ARBA00004141"/>
    </source>
</evidence>
<proteinExistence type="predicted"/>
<dbReference type="GO" id="GO:0007224">
    <property type="term" value="P:smoothened signaling pathway"/>
    <property type="evidence" value="ECO:0007669"/>
    <property type="project" value="TreeGrafter"/>
</dbReference>
<name>A0A4C1WFH0_EUMVA</name>
<feature type="transmembrane region" description="Helical" evidence="6">
    <location>
        <begin position="618"/>
        <end position="641"/>
    </location>
</feature>
<keyword evidence="4 6" id="KW-0472">Membrane</keyword>
<accession>A0A4C1WFH0</accession>
<dbReference type="EMBL" id="BGZK01000533">
    <property type="protein sequence ID" value="GBP48924.1"/>
    <property type="molecule type" value="Genomic_DNA"/>
</dbReference>
<keyword evidence="5" id="KW-0325">Glycoprotein</keyword>
<comment type="subcellular location">
    <subcellularLocation>
        <location evidence="1">Membrane</location>
        <topology evidence="1">Multi-pass membrane protein</topology>
    </subcellularLocation>
</comment>
<feature type="transmembrane region" description="Helical" evidence="6">
    <location>
        <begin position="256"/>
        <end position="278"/>
    </location>
</feature>